<dbReference type="PRINTS" id="PR00037">
    <property type="entry name" value="HTHLACR"/>
</dbReference>
<dbReference type="GO" id="GO:0004252">
    <property type="term" value="F:serine-type endopeptidase activity"/>
    <property type="evidence" value="ECO:0007669"/>
    <property type="project" value="InterPro"/>
</dbReference>
<dbReference type="InterPro" id="IPR037171">
    <property type="entry name" value="NagB/RpiA_transferase-like"/>
</dbReference>
<dbReference type="Pfam" id="PF01694">
    <property type="entry name" value="Rhomboid"/>
    <property type="match status" value="1"/>
</dbReference>
<name>A0A0A2WK19_BEABA</name>
<keyword evidence="6 11" id="KW-1133">Transmembrane helix</keyword>
<keyword evidence="3" id="KW-0678">Repressor</keyword>
<feature type="transmembrane region" description="Helical" evidence="11">
    <location>
        <begin position="94"/>
        <end position="121"/>
    </location>
</feature>
<dbReference type="InterPro" id="IPR022732">
    <property type="entry name" value="Peptidase_S54_GlpG_N"/>
</dbReference>
<dbReference type="Gene3D" id="3.30.70.2350">
    <property type="match status" value="1"/>
</dbReference>
<dbReference type="SUPFAM" id="SSF144091">
    <property type="entry name" value="Rhomboid-like"/>
    <property type="match status" value="1"/>
</dbReference>
<proteinExistence type="predicted"/>
<reference evidence="13 14" key="1">
    <citation type="submission" date="2012-10" db="EMBL/GenBank/DDBJ databases">
        <title>Genome sequencing and analysis of entomopathogenic fungi Beauveria bassiana D1-5.</title>
        <authorList>
            <person name="Li Q."/>
            <person name="Wang L."/>
            <person name="Zhang Z."/>
            <person name="Wang Q."/>
            <person name="Ren J."/>
            <person name="Wang M."/>
            <person name="Xu W."/>
            <person name="Wang J."/>
            <person name="Lu Y."/>
            <person name="Du Q."/>
            <person name="Sun Z."/>
        </authorList>
    </citation>
    <scope>NUCLEOTIDE SEQUENCE [LARGE SCALE GENOMIC DNA]</scope>
    <source>
        <strain evidence="13 14">D1-5</strain>
    </source>
</reference>
<dbReference type="SMART" id="SM01134">
    <property type="entry name" value="DeoRC"/>
    <property type="match status" value="1"/>
</dbReference>
<keyword evidence="5 11" id="KW-0812">Transmembrane</keyword>
<dbReference type="GO" id="GO:0003700">
    <property type="term" value="F:DNA-binding transcription factor activity"/>
    <property type="evidence" value="ECO:0007669"/>
    <property type="project" value="InterPro"/>
</dbReference>
<evidence type="ECO:0000256" key="7">
    <source>
        <dbReference type="ARBA" id="ARBA00023015"/>
    </source>
</evidence>
<feature type="transmembrane region" description="Helical" evidence="11">
    <location>
        <begin position="141"/>
        <end position="160"/>
    </location>
</feature>
<dbReference type="InterPro" id="IPR001034">
    <property type="entry name" value="DeoR_HTH"/>
</dbReference>
<evidence type="ECO:0000256" key="2">
    <source>
        <dbReference type="ARBA" id="ARBA00022475"/>
    </source>
</evidence>
<protein>
    <submittedName>
        <fullName evidence="13">Glycerol-3-phosphate regulon repressor</fullName>
    </submittedName>
</protein>
<dbReference type="PANTHER" id="PTHR30363:SF4">
    <property type="entry name" value="GLYCEROL-3-PHOSPHATE REGULON REPRESSOR"/>
    <property type="match status" value="1"/>
</dbReference>
<dbReference type="Gene3D" id="3.30.750.70">
    <property type="entry name" value="4-hydroxybutyrate coenzyme like domains"/>
    <property type="match status" value="1"/>
</dbReference>
<dbReference type="Pfam" id="PF08220">
    <property type="entry name" value="HTH_DeoR"/>
    <property type="match status" value="1"/>
</dbReference>
<dbReference type="HOGENOM" id="CLU_529940_0_0_1"/>
<dbReference type="AlphaFoldDB" id="A0A0A2WK19"/>
<feature type="domain" description="HTH deoR-type" evidence="12">
    <location>
        <begin position="265"/>
        <end position="320"/>
    </location>
</feature>
<dbReference type="EMBL" id="ANFO01000041">
    <property type="protein sequence ID" value="KGQ13464.1"/>
    <property type="molecule type" value="Genomic_DNA"/>
</dbReference>
<dbReference type="FunFam" id="1.10.10.10:FF:000081">
    <property type="entry name" value="DeoR/GlpR family transcriptional regulator"/>
    <property type="match status" value="1"/>
</dbReference>
<dbReference type="InterPro" id="IPR035952">
    <property type="entry name" value="Rhomboid-like_sf"/>
</dbReference>
<evidence type="ECO:0000256" key="10">
    <source>
        <dbReference type="ARBA" id="ARBA00023163"/>
    </source>
</evidence>
<keyword evidence="4" id="KW-0997">Cell inner membrane</keyword>
<dbReference type="PANTHER" id="PTHR30363">
    <property type="entry name" value="HTH-TYPE TRANSCRIPTIONAL REGULATOR SRLR-RELATED"/>
    <property type="match status" value="1"/>
</dbReference>
<dbReference type="GO" id="GO:0006508">
    <property type="term" value="P:proteolysis"/>
    <property type="evidence" value="ECO:0007669"/>
    <property type="project" value="InterPro"/>
</dbReference>
<dbReference type="FunFam" id="3.30.750.70:FF:000001">
    <property type="entry name" value="DeoR/GlpR family transcriptional regulator"/>
    <property type="match status" value="1"/>
</dbReference>
<dbReference type="InterPro" id="IPR018356">
    <property type="entry name" value="Tscrpt_reg_HTH_DeoR_CS"/>
</dbReference>
<organism evidence="13 14">
    <name type="scientific">Beauveria bassiana D1-5</name>
    <dbReference type="NCBI Taxonomy" id="1245745"/>
    <lineage>
        <taxon>Eukaryota</taxon>
        <taxon>Fungi</taxon>
        <taxon>Dikarya</taxon>
        <taxon>Ascomycota</taxon>
        <taxon>Pezizomycotina</taxon>
        <taxon>Sordariomycetes</taxon>
        <taxon>Hypocreomycetidae</taxon>
        <taxon>Hypocreales</taxon>
        <taxon>Cordycipitaceae</taxon>
        <taxon>Beauveria</taxon>
    </lineage>
</organism>
<keyword evidence="8" id="KW-0238">DNA-binding</keyword>
<dbReference type="InterPro" id="IPR050313">
    <property type="entry name" value="Carb_Metab_HTH_regulators"/>
</dbReference>
<keyword evidence="10" id="KW-0804">Transcription</keyword>
<dbReference type="InterPro" id="IPR022764">
    <property type="entry name" value="Peptidase_S54_rhomboid_dom"/>
</dbReference>
<keyword evidence="9 11" id="KW-0472">Membrane</keyword>
<evidence type="ECO:0000256" key="6">
    <source>
        <dbReference type="ARBA" id="ARBA00022989"/>
    </source>
</evidence>
<dbReference type="InterPro" id="IPR038236">
    <property type="entry name" value="GlpG_N_sf"/>
</dbReference>
<dbReference type="PROSITE" id="PS00894">
    <property type="entry name" value="HTH_DEOR_1"/>
    <property type="match status" value="1"/>
</dbReference>
<dbReference type="GO" id="GO:0009892">
    <property type="term" value="P:negative regulation of metabolic process"/>
    <property type="evidence" value="ECO:0007669"/>
    <property type="project" value="UniProtKB-ARBA"/>
</dbReference>
<dbReference type="PROSITE" id="PS51000">
    <property type="entry name" value="HTH_DEOR_2"/>
    <property type="match status" value="1"/>
</dbReference>
<evidence type="ECO:0000259" key="12">
    <source>
        <dbReference type="PROSITE" id="PS51000"/>
    </source>
</evidence>
<dbReference type="NCBIfam" id="NF008154">
    <property type="entry name" value="PRK10906.1"/>
    <property type="match status" value="1"/>
</dbReference>
<dbReference type="Gene3D" id="1.20.1540.10">
    <property type="entry name" value="Rhomboid-like"/>
    <property type="match status" value="1"/>
</dbReference>
<evidence type="ECO:0000256" key="4">
    <source>
        <dbReference type="ARBA" id="ARBA00022519"/>
    </source>
</evidence>
<dbReference type="Pfam" id="PF00455">
    <property type="entry name" value="DeoRC"/>
    <property type="match status" value="1"/>
</dbReference>
<feature type="transmembrane region" description="Helical" evidence="11">
    <location>
        <begin position="172"/>
        <end position="188"/>
    </location>
</feature>
<evidence type="ECO:0000256" key="11">
    <source>
        <dbReference type="SAM" id="Phobius"/>
    </source>
</evidence>
<evidence type="ECO:0000313" key="13">
    <source>
        <dbReference type="EMBL" id="KGQ13464.1"/>
    </source>
</evidence>
<dbReference type="GO" id="GO:0003677">
    <property type="term" value="F:DNA binding"/>
    <property type="evidence" value="ECO:0007669"/>
    <property type="project" value="UniProtKB-KW"/>
</dbReference>
<dbReference type="STRING" id="1245745.A0A0A2WK19"/>
<comment type="subcellular location">
    <subcellularLocation>
        <location evidence="1">Membrane</location>
        <topology evidence="1">Multi-pass membrane protein</topology>
    </subcellularLocation>
</comment>
<dbReference type="InterPro" id="IPR036388">
    <property type="entry name" value="WH-like_DNA-bd_sf"/>
</dbReference>
<dbReference type="SUPFAM" id="SSF46785">
    <property type="entry name" value="Winged helix' DNA-binding domain"/>
    <property type="match status" value="1"/>
</dbReference>
<comment type="caution">
    <text evidence="13">The sequence shown here is derived from an EMBL/GenBank/DDBJ whole genome shotgun (WGS) entry which is preliminary data.</text>
</comment>
<dbReference type="Gene3D" id="1.10.10.10">
    <property type="entry name" value="Winged helix-like DNA-binding domain superfamily/Winged helix DNA-binding domain"/>
    <property type="match status" value="1"/>
</dbReference>
<feature type="transmembrane region" description="Helical" evidence="11">
    <location>
        <begin position="223"/>
        <end position="240"/>
    </location>
</feature>
<dbReference type="InterPro" id="IPR023662">
    <property type="entry name" value="Rhomboid_protease_GlpG"/>
</dbReference>
<dbReference type="SMART" id="SM00420">
    <property type="entry name" value="HTH_DEOR"/>
    <property type="match status" value="1"/>
</dbReference>
<feature type="transmembrane region" description="Helical" evidence="11">
    <location>
        <begin position="194"/>
        <end position="211"/>
    </location>
</feature>
<evidence type="ECO:0000256" key="9">
    <source>
        <dbReference type="ARBA" id="ARBA00023136"/>
    </source>
</evidence>
<accession>A0A0A2WK19</accession>
<dbReference type="Proteomes" id="UP000030106">
    <property type="component" value="Unassembled WGS sequence"/>
</dbReference>
<gene>
    <name evidence="13" type="ORF">BBAD15_g809</name>
</gene>
<dbReference type="InterPro" id="IPR036390">
    <property type="entry name" value="WH_DNA-bd_sf"/>
</dbReference>
<dbReference type="InterPro" id="IPR014036">
    <property type="entry name" value="DeoR-like_C"/>
</dbReference>
<dbReference type="NCBIfam" id="NF008155">
    <property type="entry name" value="PRK10907.1"/>
    <property type="match status" value="1"/>
</dbReference>
<evidence type="ECO:0000256" key="5">
    <source>
        <dbReference type="ARBA" id="ARBA00022692"/>
    </source>
</evidence>
<dbReference type="Pfam" id="PF12122">
    <property type="entry name" value="Rhomboid_N"/>
    <property type="match status" value="1"/>
</dbReference>
<keyword evidence="7" id="KW-0805">Transcription regulation</keyword>
<keyword evidence="2" id="KW-1003">Cell membrane</keyword>
<dbReference type="GO" id="GO:0016020">
    <property type="term" value="C:membrane"/>
    <property type="evidence" value="ECO:0007669"/>
    <property type="project" value="UniProtKB-SubCell"/>
</dbReference>
<evidence type="ECO:0000256" key="1">
    <source>
        <dbReference type="ARBA" id="ARBA00004141"/>
    </source>
</evidence>
<evidence type="ECO:0000256" key="3">
    <source>
        <dbReference type="ARBA" id="ARBA00022491"/>
    </source>
</evidence>
<sequence length="514" mass="56936">MITSFANPRVAQAFVDYMATQGVVLTVQQHTQSDVWLADESQVQYVRAELEKFVANPDDPRYQAASWSTGHSGVGFSYKRYPFFATIKERAGPLTLIVIGVCIALFVLLNIAGFGPVISVLGWPLVPEQRFEFWRYFTHGLLHFSLLHILFNLLWWWYLGGALEKRLGTGKLLTLTLISTLLSGFMQAKFTGPLFGGLSGTVFALMGYVWLRGERDPESGIQMQRGLLAFAVIWLVIEVFTQSSVIPAHLTGMLVGLAMALLVKQTQRHDAIIELVKQQGYVSTEELVEQFAVSPQTIRRDLNDLADQNMILRHHGGAALPSSSVNTPWHDRKATQTAEKERIAQKVASQIPNGATLFIDIGTTPEEVAHALLNHSNLRIVTNNLNVANTLMAKEDFRIILAGGELRSRDGGIIGEATLDFISQFRLDFGILGISGIDSDGSLLEFDYHEVRTKRAIIENSRSVLLVVDHSKFGRNAMVNLGSISLVDTVYTDVVPPAGVMQVIKENNVQLELC</sequence>
<evidence type="ECO:0000256" key="8">
    <source>
        <dbReference type="ARBA" id="ARBA00023125"/>
    </source>
</evidence>
<evidence type="ECO:0000313" key="14">
    <source>
        <dbReference type="Proteomes" id="UP000030106"/>
    </source>
</evidence>
<dbReference type="SUPFAM" id="SSF100950">
    <property type="entry name" value="NagB/RpiA/CoA transferase-like"/>
    <property type="match status" value="1"/>
</dbReference>
<dbReference type="NCBIfam" id="TIGR04239">
    <property type="entry name" value="rhombo_GlpG"/>
    <property type="match status" value="1"/>
</dbReference>